<comment type="caution">
    <text evidence="3">The sequence shown here is derived from an EMBL/GenBank/DDBJ whole genome shotgun (WGS) entry which is preliminary data.</text>
</comment>
<evidence type="ECO:0000256" key="1">
    <source>
        <dbReference type="SAM" id="MobiDB-lite"/>
    </source>
</evidence>
<protein>
    <recommendedName>
        <fullName evidence="5">Apple domain-containing protein</fullName>
    </recommendedName>
</protein>
<dbReference type="EMBL" id="JAAQHG020000014">
    <property type="protein sequence ID" value="KAL1586581.1"/>
    <property type="molecule type" value="Genomic_DNA"/>
</dbReference>
<feature type="compositionally biased region" description="Low complexity" evidence="1">
    <location>
        <begin position="302"/>
        <end position="311"/>
    </location>
</feature>
<dbReference type="RefSeq" id="XP_069229686.1">
    <property type="nucleotide sequence ID" value="XM_069373933.1"/>
</dbReference>
<evidence type="ECO:0000313" key="4">
    <source>
        <dbReference type="Proteomes" id="UP000803884"/>
    </source>
</evidence>
<feature type="region of interest" description="Disordered" evidence="1">
    <location>
        <begin position="1106"/>
        <end position="1139"/>
    </location>
</feature>
<accession>A0AB34KSS1</accession>
<feature type="region of interest" description="Disordered" evidence="1">
    <location>
        <begin position="1022"/>
        <end position="1052"/>
    </location>
</feature>
<keyword evidence="2" id="KW-0732">Signal</keyword>
<evidence type="ECO:0000256" key="2">
    <source>
        <dbReference type="SAM" id="SignalP"/>
    </source>
</evidence>
<feature type="compositionally biased region" description="Low complexity" evidence="1">
    <location>
        <begin position="948"/>
        <end position="965"/>
    </location>
</feature>
<feature type="region of interest" description="Disordered" evidence="1">
    <location>
        <begin position="293"/>
        <end position="317"/>
    </location>
</feature>
<feature type="region of interest" description="Disordered" evidence="1">
    <location>
        <begin position="855"/>
        <end position="965"/>
    </location>
</feature>
<reference evidence="3 4" key="1">
    <citation type="journal article" date="2020" name="Microbiol. Resour. Announc.">
        <title>Draft Genome Sequence of a Cladosporium Species Isolated from the Mesophotic Ascidian Didemnum maculosum.</title>
        <authorList>
            <person name="Gioti A."/>
            <person name="Siaperas R."/>
            <person name="Nikolaivits E."/>
            <person name="Le Goff G."/>
            <person name="Ouazzani J."/>
            <person name="Kotoulas G."/>
            <person name="Topakas E."/>
        </authorList>
    </citation>
    <scope>NUCLEOTIDE SEQUENCE [LARGE SCALE GENOMIC DNA]</scope>
    <source>
        <strain evidence="3 4">TM138-S3</strain>
    </source>
</reference>
<feature type="compositionally biased region" description="Polar residues" evidence="1">
    <location>
        <begin position="1024"/>
        <end position="1050"/>
    </location>
</feature>
<evidence type="ECO:0000313" key="3">
    <source>
        <dbReference type="EMBL" id="KAL1586581.1"/>
    </source>
</evidence>
<feature type="signal peptide" evidence="2">
    <location>
        <begin position="1"/>
        <end position="20"/>
    </location>
</feature>
<dbReference type="Proteomes" id="UP000803884">
    <property type="component" value="Unassembled WGS sequence"/>
</dbReference>
<keyword evidence="4" id="KW-1185">Reference proteome</keyword>
<feature type="chain" id="PRO_5044339108" description="Apple domain-containing protein" evidence="2">
    <location>
        <begin position="21"/>
        <end position="1139"/>
    </location>
</feature>
<organism evidence="3 4">
    <name type="scientific">Cladosporium halotolerans</name>
    <dbReference type="NCBI Taxonomy" id="1052096"/>
    <lineage>
        <taxon>Eukaryota</taxon>
        <taxon>Fungi</taxon>
        <taxon>Dikarya</taxon>
        <taxon>Ascomycota</taxon>
        <taxon>Pezizomycotina</taxon>
        <taxon>Dothideomycetes</taxon>
        <taxon>Dothideomycetidae</taxon>
        <taxon>Cladosporiales</taxon>
        <taxon>Cladosporiaceae</taxon>
        <taxon>Cladosporium</taxon>
    </lineage>
</organism>
<sequence length="1139" mass="116786">MKNSTAVALSLCLCFNIANARIPHSYRQLQERNDEVTSHESFLAWASRLFKRQNEAQGTSQDVCLQDEYYVFVTNSSFGENFCELLGIDYPNRTVVVDYTPVVTMTDLRTVVETETDLVRTTPVTVVTTTVTPEGIEERDARITPMPRNAWFMAKSDYINLFRRQAENSTALPEDDNEIALSLSSACSCQGYVETTITETYTNLPNFVTLFGFVQTTTTVFSTRVEREITSTVTVTASPITAQPPSATGNGLSSSYVNANSSVIKPSSASQGLPVTEGLPGYSSFFVQTTGVPQGTPSLDLPTSTNGTTPSGPDPTAPPFTCPEDDAEMISQMLGNERFDYDVFCDTDLPDAPELSPELKLTYDTFAECVASCSYANAQFDQPVCQGVSYFGRSSEDGNCFLKSAANESESVTTDGVAVAILRSIAVGHDNGNGTTTELVSFSTETPTMDPAEMGSMIASTMGSSVSTMPIITPPPGPILSGRPALNGVTAYSTYVANGTTFSTGSAFSTNVSSNGGWYYTYYSSFSLAWVNSATVYAVGETAVPIAYNSSGVTEQHDGADGQYSVLSFSNYTEISYEPDQTVYKTTELIGNDTFAANGTELFATTTTNYYTYTEASNNGVSGGAGSGDARNLTSTSISSFSTQTVIISSGNIQGATGNQASGVFATPGPTAATTSAFSTQSIILNSGAISGGEGAEASGAAGFTGPAGPLTSTSTIRTQTVILNSGAASGAVSGVGSGLFGSTGPAGTTTSISSFSTQTVIISSGGSQGVVGGVASGAGGSTFPEGSSVSVSTQAIPISIGVSSNGVSGATGLAGSGVVSSTAVPGAPPSVTDTLVDISTVLTSGGTGGVFSTAASGANSDGETSGATSTAASGATTPSPTGTFTNSRDLRNRTESGSTTLSLPTSIQSVPTVPSLNQTTSLATGISSDDFSNSNKPRTGTVTTSFPSGTNPLSSPPLSTESPSNVTVTVATGTVPLNLTVSELSSADTASFSNRPRSGTFSTTATRPQFVPFVQTLAPPVEPSSTGGNTSFATSGQTIPLSTSPPLNVTSPPFPTAPPATSCLSYNVSTTTLWMTTTLLGCFEQCPPGGNGVYGFKSDGYGSGPQSFGPPVGIFAPSLAGNPTPEPTPTSPSSTTER</sequence>
<feature type="compositionally biased region" description="Polar residues" evidence="1">
    <location>
        <begin position="896"/>
        <end position="947"/>
    </location>
</feature>
<feature type="compositionally biased region" description="Low complexity" evidence="1">
    <location>
        <begin position="855"/>
        <end position="884"/>
    </location>
</feature>
<dbReference type="AlphaFoldDB" id="A0AB34KSS1"/>
<dbReference type="GeneID" id="96006771"/>
<proteinExistence type="predicted"/>
<evidence type="ECO:0008006" key="5">
    <source>
        <dbReference type="Google" id="ProtNLM"/>
    </source>
</evidence>
<gene>
    <name evidence="3" type="ORF">WHR41_05328</name>
</gene>
<name>A0AB34KSS1_9PEZI</name>